<sequence>MAKYLKTNSFWRLEKKYHNASPVWRSICSIRDYMKVAVCWSVGSGHDIKIWCDPWVPSLPGFRVEGLDHARALVFRVSDLIYHDSKRWKEELIRYCFPLYEADAILRIQLTLDDAPDKLLWLKTSSGAFTTKSAYTVVPQAEPSSSSSNKANLDFNWKNLWKLRGISPRVQLFFMACYDEIHSIKKYSCPIY</sequence>
<dbReference type="OMA" id="WRSICSI"/>
<keyword evidence="2" id="KW-1185">Reference proteome</keyword>
<dbReference type="AlphaFoldDB" id="A0A200RDT9"/>
<dbReference type="OrthoDB" id="1001780at2759"/>
<protein>
    <recommendedName>
        <fullName evidence="3">Reverse transcriptase zinc-binding domain</fullName>
    </recommendedName>
</protein>
<proteinExistence type="predicted"/>
<dbReference type="Proteomes" id="UP000195402">
    <property type="component" value="Unassembled WGS sequence"/>
</dbReference>
<accession>A0A200RDT9</accession>
<dbReference type="EMBL" id="MVGT01000031">
    <property type="protein sequence ID" value="OVA20875.1"/>
    <property type="molecule type" value="Genomic_DNA"/>
</dbReference>
<gene>
    <name evidence="1" type="ORF">BVC80_8903g20</name>
</gene>
<evidence type="ECO:0000313" key="1">
    <source>
        <dbReference type="EMBL" id="OVA20875.1"/>
    </source>
</evidence>
<name>A0A200RDT9_MACCD</name>
<reference evidence="1 2" key="1">
    <citation type="journal article" date="2017" name="Mol. Plant">
        <title>The Genome of Medicinal Plant Macleaya cordata Provides New Insights into Benzylisoquinoline Alkaloids Metabolism.</title>
        <authorList>
            <person name="Liu X."/>
            <person name="Liu Y."/>
            <person name="Huang P."/>
            <person name="Ma Y."/>
            <person name="Qing Z."/>
            <person name="Tang Q."/>
            <person name="Cao H."/>
            <person name="Cheng P."/>
            <person name="Zheng Y."/>
            <person name="Yuan Z."/>
            <person name="Zhou Y."/>
            <person name="Liu J."/>
            <person name="Tang Z."/>
            <person name="Zhuo Y."/>
            <person name="Zhang Y."/>
            <person name="Yu L."/>
            <person name="Huang J."/>
            <person name="Yang P."/>
            <person name="Peng Q."/>
            <person name="Zhang J."/>
            <person name="Jiang W."/>
            <person name="Zhang Z."/>
            <person name="Lin K."/>
            <person name="Ro D.K."/>
            <person name="Chen X."/>
            <person name="Xiong X."/>
            <person name="Shang Y."/>
            <person name="Huang S."/>
            <person name="Zeng J."/>
        </authorList>
    </citation>
    <scope>NUCLEOTIDE SEQUENCE [LARGE SCALE GENOMIC DNA]</scope>
    <source>
        <strain evidence="2">cv. BLH2017</strain>
        <tissue evidence="1">Root</tissue>
    </source>
</reference>
<organism evidence="1 2">
    <name type="scientific">Macleaya cordata</name>
    <name type="common">Five-seeded plume-poppy</name>
    <name type="synonym">Bocconia cordata</name>
    <dbReference type="NCBI Taxonomy" id="56857"/>
    <lineage>
        <taxon>Eukaryota</taxon>
        <taxon>Viridiplantae</taxon>
        <taxon>Streptophyta</taxon>
        <taxon>Embryophyta</taxon>
        <taxon>Tracheophyta</taxon>
        <taxon>Spermatophyta</taxon>
        <taxon>Magnoliopsida</taxon>
        <taxon>Ranunculales</taxon>
        <taxon>Papaveraceae</taxon>
        <taxon>Papaveroideae</taxon>
        <taxon>Macleaya</taxon>
    </lineage>
</organism>
<evidence type="ECO:0000313" key="2">
    <source>
        <dbReference type="Proteomes" id="UP000195402"/>
    </source>
</evidence>
<comment type="caution">
    <text evidence="1">The sequence shown here is derived from an EMBL/GenBank/DDBJ whole genome shotgun (WGS) entry which is preliminary data.</text>
</comment>
<dbReference type="InParanoid" id="A0A200RDT9"/>
<evidence type="ECO:0008006" key="3">
    <source>
        <dbReference type="Google" id="ProtNLM"/>
    </source>
</evidence>